<accession>A0A8J8NT47</accession>
<dbReference type="Proteomes" id="UP000785679">
    <property type="component" value="Unassembled WGS sequence"/>
</dbReference>
<sequence length="629" mass="69913">MSSYFASPQSRPQTTTNLNQNSQALLMDLRTTPIHDMSIVLKKPRVQTAKSNGRTVASLKPATIESLPVRPLTTHTQGQRKQSRSNYIHKGTTTKSARPGNGQINPSLSFWMQDCSSLMSQSYHNKPHTINRAGMVSVNTTSNLMAESQKQAAVAVRSRSRSKNNKGDLTSNKSFIQKLEDDLTMKADRNYQLAINGFVQPQMILTKSDFIRPPITAKGSQGQYLNFREVESRRNTILSHQMTGGESSEKLGRVAQSLQLQHEMESQSMASFNTPQLQTGKKLTDPLDQGLIGMPSIDIINHSSQNIKPKCNDIKGPSKGLMQIQPIPKEPPYDQVKYGFLDNPYCLNTASYKQHSLLDGGKEAIPWGGKSIPGYVQDRHGHIYTNNSIIHQLMKLSTPESPQKRVIQETKSTVTLLGKKKIMDQPIAKWQPPVKQFPTGTLVVFKADQFSPDDNLQVVGSEPPTRIQVLKPTKRPQTATRPINYLSKKDTQTSQRSIRSTSKRVNNLMISPNSVNSNFVGSQIPITILRVASKEETSTMNPYKRKQLKNLSSRVSGAYTTKVSNTAMRNSFVNQNNINSFNLSTPSNAGASQSGVTRDFRVRGQMLNSLNEAAFNNEDLVFLEGIPAK</sequence>
<feature type="region of interest" description="Disordered" evidence="1">
    <location>
        <begin position="69"/>
        <end position="105"/>
    </location>
</feature>
<dbReference type="EMBL" id="RRYP01006510">
    <property type="protein sequence ID" value="TNV81147.1"/>
    <property type="molecule type" value="Genomic_DNA"/>
</dbReference>
<evidence type="ECO:0000256" key="1">
    <source>
        <dbReference type="SAM" id="MobiDB-lite"/>
    </source>
</evidence>
<proteinExistence type="predicted"/>
<feature type="compositionally biased region" description="Polar residues" evidence="1">
    <location>
        <begin position="73"/>
        <end position="105"/>
    </location>
</feature>
<protein>
    <submittedName>
        <fullName evidence="2">Uncharacterized protein</fullName>
    </submittedName>
</protein>
<name>A0A8J8NT47_HALGN</name>
<dbReference type="AlphaFoldDB" id="A0A8J8NT47"/>
<keyword evidence="3" id="KW-1185">Reference proteome</keyword>
<gene>
    <name evidence="2" type="ORF">FGO68_gene2427</name>
</gene>
<organism evidence="2 3">
    <name type="scientific">Halteria grandinella</name>
    <dbReference type="NCBI Taxonomy" id="5974"/>
    <lineage>
        <taxon>Eukaryota</taxon>
        <taxon>Sar</taxon>
        <taxon>Alveolata</taxon>
        <taxon>Ciliophora</taxon>
        <taxon>Intramacronucleata</taxon>
        <taxon>Spirotrichea</taxon>
        <taxon>Stichotrichia</taxon>
        <taxon>Sporadotrichida</taxon>
        <taxon>Halteriidae</taxon>
        <taxon>Halteria</taxon>
    </lineage>
</organism>
<comment type="caution">
    <text evidence="2">The sequence shown here is derived from an EMBL/GenBank/DDBJ whole genome shotgun (WGS) entry which is preliminary data.</text>
</comment>
<evidence type="ECO:0000313" key="3">
    <source>
        <dbReference type="Proteomes" id="UP000785679"/>
    </source>
</evidence>
<evidence type="ECO:0000313" key="2">
    <source>
        <dbReference type="EMBL" id="TNV81147.1"/>
    </source>
</evidence>
<reference evidence="2" key="1">
    <citation type="submission" date="2019-06" db="EMBL/GenBank/DDBJ databases">
        <authorList>
            <person name="Zheng W."/>
        </authorList>
    </citation>
    <scope>NUCLEOTIDE SEQUENCE</scope>
    <source>
        <strain evidence="2">QDHG01</strain>
    </source>
</reference>